<dbReference type="AlphaFoldDB" id="A0A4P9ZCY8"/>
<evidence type="ECO:0000256" key="4">
    <source>
        <dbReference type="ARBA" id="ARBA00022664"/>
    </source>
</evidence>
<feature type="compositionally biased region" description="Polar residues" evidence="6">
    <location>
        <begin position="220"/>
        <end position="230"/>
    </location>
</feature>
<feature type="compositionally biased region" description="Low complexity" evidence="6">
    <location>
        <begin position="208"/>
        <end position="219"/>
    </location>
</feature>
<dbReference type="Pfam" id="PF05182">
    <property type="entry name" value="Fip1"/>
    <property type="match status" value="1"/>
</dbReference>
<evidence type="ECO:0000259" key="7">
    <source>
        <dbReference type="Pfam" id="PF05182"/>
    </source>
</evidence>
<accession>A0A4P9ZCY8</accession>
<feature type="region of interest" description="Disordered" evidence="6">
    <location>
        <begin position="195"/>
        <end position="265"/>
    </location>
</feature>
<protein>
    <recommendedName>
        <fullName evidence="3">Pre-mRNA polyadenylation factor FIP1</fullName>
    </recommendedName>
</protein>
<comment type="subcellular location">
    <subcellularLocation>
        <location evidence="1">Nucleus</location>
    </subcellularLocation>
</comment>
<organism evidence="8 9">
    <name type="scientific">Metschnikowia bicuspidata</name>
    <dbReference type="NCBI Taxonomy" id="27322"/>
    <lineage>
        <taxon>Eukaryota</taxon>
        <taxon>Fungi</taxon>
        <taxon>Dikarya</taxon>
        <taxon>Ascomycota</taxon>
        <taxon>Saccharomycotina</taxon>
        <taxon>Pichiomycetes</taxon>
        <taxon>Metschnikowiaceae</taxon>
        <taxon>Metschnikowia</taxon>
    </lineage>
</organism>
<feature type="compositionally biased region" description="Basic and acidic residues" evidence="6">
    <location>
        <begin position="78"/>
        <end position="93"/>
    </location>
</feature>
<sequence length="265" mass="28820">MPNSDDEDAYLYGSDAEQPATKKARTEQLRLSELLDSEESSDEDIEFVIGNVPAAAPSRPAVPEPEPNTPSTTEGDSEPAKKRPTLELRKDDEAPAIDINAVAEYEGKALTQVDLNEIKEKPWRAPGEDISDYFNYGFDELTWTAYCHKQDKTRGEFNPYVVMSKIMGGTGKGTAPFPFPFMPGMPGMPNMPNMANMPGMPGMPIPTMPQGKGKQPQGKLGSQNGSSVPSWQIPPPLGPTGAKNSIPPAPPAKSTNQKREGRYKK</sequence>
<dbReference type="GO" id="GO:0006397">
    <property type="term" value="P:mRNA processing"/>
    <property type="evidence" value="ECO:0007669"/>
    <property type="project" value="UniProtKB-KW"/>
</dbReference>
<dbReference type="EMBL" id="ML004476">
    <property type="protein sequence ID" value="RKP29750.1"/>
    <property type="molecule type" value="Genomic_DNA"/>
</dbReference>
<name>A0A4P9ZCY8_9ASCO</name>
<evidence type="ECO:0000313" key="8">
    <source>
        <dbReference type="EMBL" id="RKP29750.1"/>
    </source>
</evidence>
<dbReference type="InterPro" id="IPR007854">
    <property type="entry name" value="Fip1_dom"/>
</dbReference>
<keyword evidence="4" id="KW-0507">mRNA processing</keyword>
<gene>
    <name evidence="8" type="ORF">METBISCDRAFT_23964</name>
</gene>
<feature type="region of interest" description="Disordered" evidence="6">
    <location>
        <begin position="1"/>
        <end position="27"/>
    </location>
</feature>
<evidence type="ECO:0000256" key="3">
    <source>
        <dbReference type="ARBA" id="ARBA00017404"/>
    </source>
</evidence>
<evidence type="ECO:0000256" key="2">
    <source>
        <dbReference type="ARBA" id="ARBA00007459"/>
    </source>
</evidence>
<evidence type="ECO:0000256" key="6">
    <source>
        <dbReference type="SAM" id="MobiDB-lite"/>
    </source>
</evidence>
<feature type="domain" description="Pre-mRNA polyadenylation factor Fip1" evidence="7">
    <location>
        <begin position="112"/>
        <end position="154"/>
    </location>
</feature>
<dbReference type="PANTHER" id="PTHR13484:SF0">
    <property type="entry name" value="PRE-MRNA 3'-END-PROCESSING FACTOR FIP1"/>
    <property type="match status" value="1"/>
</dbReference>
<dbReference type="GO" id="GO:0005847">
    <property type="term" value="C:mRNA cleavage and polyadenylation specificity factor complex"/>
    <property type="evidence" value="ECO:0007669"/>
    <property type="project" value="TreeGrafter"/>
</dbReference>
<dbReference type="InterPro" id="IPR051187">
    <property type="entry name" value="Pre-mRNA_3'-end_processing_reg"/>
</dbReference>
<reference evidence="9" key="1">
    <citation type="journal article" date="2018" name="Nat. Microbiol.">
        <title>Leveraging single-cell genomics to expand the fungal tree of life.</title>
        <authorList>
            <person name="Ahrendt S.R."/>
            <person name="Quandt C.A."/>
            <person name="Ciobanu D."/>
            <person name="Clum A."/>
            <person name="Salamov A."/>
            <person name="Andreopoulos B."/>
            <person name="Cheng J.F."/>
            <person name="Woyke T."/>
            <person name="Pelin A."/>
            <person name="Henrissat B."/>
            <person name="Reynolds N.K."/>
            <person name="Benny G.L."/>
            <person name="Smith M.E."/>
            <person name="James T.Y."/>
            <person name="Grigoriev I.V."/>
        </authorList>
    </citation>
    <scope>NUCLEOTIDE SEQUENCE [LARGE SCALE GENOMIC DNA]</scope>
    <source>
        <strain evidence="9">Baker2002</strain>
    </source>
</reference>
<keyword evidence="9" id="KW-1185">Reference proteome</keyword>
<evidence type="ECO:0000313" key="9">
    <source>
        <dbReference type="Proteomes" id="UP000268321"/>
    </source>
</evidence>
<dbReference type="Proteomes" id="UP000268321">
    <property type="component" value="Unassembled WGS sequence"/>
</dbReference>
<dbReference type="OrthoDB" id="1917198at2759"/>
<keyword evidence="5" id="KW-0539">Nucleus</keyword>
<evidence type="ECO:0000256" key="5">
    <source>
        <dbReference type="ARBA" id="ARBA00023242"/>
    </source>
</evidence>
<comment type="similarity">
    <text evidence="2">Belongs to the FIP1 family.</text>
</comment>
<feature type="region of interest" description="Disordered" evidence="6">
    <location>
        <begin position="50"/>
        <end position="94"/>
    </location>
</feature>
<dbReference type="PANTHER" id="PTHR13484">
    <property type="entry name" value="FIP1-LIKE 1 PROTEIN"/>
    <property type="match status" value="1"/>
</dbReference>
<evidence type="ECO:0000256" key="1">
    <source>
        <dbReference type="ARBA" id="ARBA00004123"/>
    </source>
</evidence>
<proteinExistence type="inferred from homology"/>